<feature type="region of interest" description="Disordered" evidence="2">
    <location>
        <begin position="323"/>
        <end position="399"/>
    </location>
</feature>
<dbReference type="Proteomes" id="UP001194580">
    <property type="component" value="Unassembled WGS sequence"/>
</dbReference>
<feature type="compositionally biased region" description="Polar residues" evidence="2">
    <location>
        <begin position="501"/>
        <end position="510"/>
    </location>
</feature>
<feature type="region of interest" description="Disordered" evidence="2">
    <location>
        <begin position="711"/>
        <end position="731"/>
    </location>
</feature>
<evidence type="ECO:0000256" key="1">
    <source>
        <dbReference type="SAM" id="Coils"/>
    </source>
</evidence>
<keyword evidence="1" id="KW-0175">Coiled coil</keyword>
<feature type="compositionally biased region" description="Polar residues" evidence="2">
    <location>
        <begin position="329"/>
        <end position="339"/>
    </location>
</feature>
<keyword evidence="5" id="KW-1185">Reference proteome</keyword>
<feature type="region of interest" description="Disordered" evidence="2">
    <location>
        <begin position="478"/>
        <end position="516"/>
    </location>
</feature>
<feature type="coiled-coil region" evidence="1">
    <location>
        <begin position="548"/>
        <end position="586"/>
    </location>
</feature>
<evidence type="ECO:0000313" key="5">
    <source>
        <dbReference type="Proteomes" id="UP001194580"/>
    </source>
</evidence>
<feature type="compositionally biased region" description="Low complexity" evidence="2">
    <location>
        <begin position="342"/>
        <end position="394"/>
    </location>
</feature>
<dbReference type="SUPFAM" id="SSF48350">
    <property type="entry name" value="GTPase activation domain, GAP"/>
    <property type="match status" value="1"/>
</dbReference>
<evidence type="ECO:0000256" key="2">
    <source>
        <dbReference type="SAM" id="MobiDB-lite"/>
    </source>
</evidence>
<evidence type="ECO:0000259" key="3">
    <source>
        <dbReference type="PROSITE" id="PS50238"/>
    </source>
</evidence>
<evidence type="ECO:0000313" key="4">
    <source>
        <dbReference type="EMBL" id="KAG0276115.1"/>
    </source>
</evidence>
<dbReference type="EMBL" id="JAAAIL010000402">
    <property type="protein sequence ID" value="KAG0276115.1"/>
    <property type="molecule type" value="Genomic_DNA"/>
</dbReference>
<gene>
    <name evidence="4" type="ORF">BGZ95_007994</name>
</gene>
<name>A0AAD4H7J8_9FUNG</name>
<reference evidence="4" key="1">
    <citation type="journal article" date="2020" name="Fungal Divers.">
        <title>Resolving the Mortierellaceae phylogeny through synthesis of multi-gene phylogenetics and phylogenomics.</title>
        <authorList>
            <person name="Vandepol N."/>
            <person name="Liber J."/>
            <person name="Desiro A."/>
            <person name="Na H."/>
            <person name="Kennedy M."/>
            <person name="Barry K."/>
            <person name="Grigoriev I.V."/>
            <person name="Miller A.N."/>
            <person name="O'Donnell K."/>
            <person name="Stajich J.E."/>
            <person name="Bonito G."/>
        </authorList>
    </citation>
    <scope>NUCLEOTIDE SEQUENCE</scope>
    <source>
        <strain evidence="4">NRRL 28262</strain>
    </source>
</reference>
<protein>
    <recommendedName>
        <fullName evidence="3">Rho-GAP domain-containing protein</fullName>
    </recommendedName>
</protein>
<dbReference type="AlphaFoldDB" id="A0AAD4H7J8"/>
<organism evidence="4 5">
    <name type="scientific">Linnemannia exigua</name>
    <dbReference type="NCBI Taxonomy" id="604196"/>
    <lineage>
        <taxon>Eukaryota</taxon>
        <taxon>Fungi</taxon>
        <taxon>Fungi incertae sedis</taxon>
        <taxon>Mucoromycota</taxon>
        <taxon>Mortierellomycotina</taxon>
        <taxon>Mortierellomycetes</taxon>
        <taxon>Mortierellales</taxon>
        <taxon>Mortierellaceae</taxon>
        <taxon>Linnemannia</taxon>
    </lineage>
</organism>
<comment type="caution">
    <text evidence="4">The sequence shown here is derived from an EMBL/GenBank/DDBJ whole genome shotgun (WGS) entry which is preliminary data.</text>
</comment>
<feature type="compositionally biased region" description="Polar residues" evidence="2">
    <location>
        <begin position="716"/>
        <end position="727"/>
    </location>
</feature>
<sequence length="997" mass="110776">MMPAKQEVLPVLEQMPIQFSHRVIMSCIEEIKLRGLRHPHLFRNPFHGASVEAALSMLAHPQKAHLFSVKMMRIDTVAGLLTTALSRTYPPLLPPHIQEMFQNPNGRFFFELLGMLPELNRYLFVEILDVCCALVDNQQHNQISHSKLAVFPGSCCFGLNEYMPNWDTRYLMSADLRRFSSAFYHAIYAYREERDLTEVELQGKLEQRARVMEMERQGALEREHGYRGAQAILRMEARIAQGLPAESPTTMREISLYSDRKEKVVADDAISLFDMELDDGEEGVARVPDLDCVAEMDEEESEEEEENVQLVLKDLRRSKSVASLGGSRYENQPRSSTPLGMSPASGPNAAAASSGYLPQQRNQQQQYHQQQYHPQNGYLSPTSSAMSTSPMSPTHGASLLSRSNTLARSVSLKFHPVSPGDIFGISQRAVEKRELEGFLAAARTTITQKKVVSRKRSMQRRQMSKMRTLAGVEPHKTTIRAPMPPATMPAARRQQRDGSHATATPSSDSQAMLPPPSATIAASILRRKRSKEIRKALADYLDKGLTFDEALQAREADLKKQKRKAKRAQQKALAKAEAEREAAAAVAIADAISQRGWNHGGEASKTDLTEEEAEILEAFDYLSDAEFQEFMDLAGLTMEDVQAIRDRSVAMSVSKVAEDIVKGPVHVPVAAAVAAALADEDVVVPRAAYNNDSSSSSLEGDDEEMLIRHQHRRRQMSTVPEMSTSSGPRVEPRPFKIPHMTSMDLLFKHASVVGDANLRLYPTRPSSPTISDYESDSMHGGLLSRAASVMRKHHHVSGDCDDDEDEESNKSPALASISAAALRYSMPSSGAAMPSIPYSTRPVSKTIPYASAPVQINHRQEPQEMVLNAPQQQMNNHQHHKQLQNVAATAVAASIPALIPSASSQVGQFEFQTVADYSDEEDVYYEEEESVVVFVPGYQQQTAPVVQQVEETEEEAELRELLESMSEEERSEFLRLSHQDTPIMSNSMSQGVLVGGR</sequence>
<accession>A0AAD4H7J8</accession>
<proteinExistence type="predicted"/>
<dbReference type="InterPro" id="IPR000198">
    <property type="entry name" value="RhoGAP_dom"/>
</dbReference>
<dbReference type="GO" id="GO:0007165">
    <property type="term" value="P:signal transduction"/>
    <property type="evidence" value="ECO:0007669"/>
    <property type="project" value="InterPro"/>
</dbReference>
<dbReference type="Gene3D" id="1.10.555.10">
    <property type="entry name" value="Rho GTPase activation protein"/>
    <property type="match status" value="1"/>
</dbReference>
<dbReference type="InterPro" id="IPR008936">
    <property type="entry name" value="Rho_GTPase_activation_prot"/>
</dbReference>
<dbReference type="Pfam" id="PF00620">
    <property type="entry name" value="RhoGAP"/>
    <property type="match status" value="1"/>
</dbReference>
<feature type="domain" description="Rho-GAP" evidence="3">
    <location>
        <begin position="10"/>
        <end position="183"/>
    </location>
</feature>
<dbReference type="PROSITE" id="PS50238">
    <property type="entry name" value="RHOGAP"/>
    <property type="match status" value="1"/>
</dbReference>